<proteinExistence type="predicted"/>
<comment type="caution">
    <text evidence="1">The sequence shown here is derived from an EMBL/GenBank/DDBJ whole genome shotgun (WGS) entry which is preliminary data.</text>
</comment>
<dbReference type="EMBL" id="CAUOFW020005627">
    <property type="protein sequence ID" value="CAK9171010.1"/>
    <property type="molecule type" value="Genomic_DNA"/>
</dbReference>
<accession>A0ABC8TTV7</accession>
<organism evidence="1 2">
    <name type="scientific">Ilex paraguariensis</name>
    <name type="common">yerba mate</name>
    <dbReference type="NCBI Taxonomy" id="185542"/>
    <lineage>
        <taxon>Eukaryota</taxon>
        <taxon>Viridiplantae</taxon>
        <taxon>Streptophyta</taxon>
        <taxon>Embryophyta</taxon>
        <taxon>Tracheophyta</taxon>
        <taxon>Spermatophyta</taxon>
        <taxon>Magnoliopsida</taxon>
        <taxon>eudicotyledons</taxon>
        <taxon>Gunneridae</taxon>
        <taxon>Pentapetalae</taxon>
        <taxon>asterids</taxon>
        <taxon>campanulids</taxon>
        <taxon>Aquifoliales</taxon>
        <taxon>Aquifoliaceae</taxon>
        <taxon>Ilex</taxon>
    </lineage>
</organism>
<dbReference type="AlphaFoldDB" id="A0ABC8TTV7"/>
<gene>
    <name evidence="1" type="ORF">ILEXP_LOCUS40538</name>
</gene>
<evidence type="ECO:0008006" key="3">
    <source>
        <dbReference type="Google" id="ProtNLM"/>
    </source>
</evidence>
<feature type="non-terminal residue" evidence="1">
    <location>
        <position position="1"/>
    </location>
</feature>
<evidence type="ECO:0000313" key="2">
    <source>
        <dbReference type="Proteomes" id="UP001642360"/>
    </source>
</evidence>
<reference evidence="1 2" key="1">
    <citation type="submission" date="2024-02" db="EMBL/GenBank/DDBJ databases">
        <authorList>
            <person name="Vignale AGUSTIN F."/>
            <person name="Sosa J E."/>
            <person name="Modenutti C."/>
        </authorList>
    </citation>
    <scope>NUCLEOTIDE SEQUENCE [LARGE SCALE GENOMIC DNA]</scope>
</reference>
<sequence length="56" mass="6331">EGNSVAVSLANKGVLDRVSQTYTSTNMFPISIRLLIQQDQQEIRSIRKKNKITRPS</sequence>
<evidence type="ECO:0000313" key="1">
    <source>
        <dbReference type="EMBL" id="CAK9171010.1"/>
    </source>
</evidence>
<keyword evidence="2" id="KW-1185">Reference proteome</keyword>
<dbReference type="Proteomes" id="UP001642360">
    <property type="component" value="Unassembled WGS sequence"/>
</dbReference>
<protein>
    <recommendedName>
        <fullName evidence="3">Ribosomal protein S18</fullName>
    </recommendedName>
</protein>
<name>A0ABC8TTV7_9AQUA</name>